<dbReference type="Proteomes" id="UP000030746">
    <property type="component" value="Unassembled WGS sequence"/>
</dbReference>
<evidence type="ECO:0000313" key="7">
    <source>
        <dbReference type="EMBL" id="ESP02428.1"/>
    </source>
</evidence>
<evidence type="ECO:0000256" key="1">
    <source>
        <dbReference type="ARBA" id="ARBA00004141"/>
    </source>
</evidence>
<dbReference type="InterPro" id="IPR013604">
    <property type="entry name" value="7TM_chemorcpt"/>
</dbReference>
<keyword evidence="3 6" id="KW-1133">Transmembrane helix</keyword>
<accession>V4AXZ1</accession>
<dbReference type="HOGENOM" id="CLU_1534274_0_0_1"/>
<gene>
    <name evidence="7" type="ORF">LOTGIDRAFT_172085</name>
</gene>
<keyword evidence="5" id="KW-0675">Receptor</keyword>
<evidence type="ECO:0000256" key="5">
    <source>
        <dbReference type="ARBA" id="ARBA00023170"/>
    </source>
</evidence>
<dbReference type="PANTHER" id="PTHR21421">
    <property type="entry name" value="GUSTATORY RECEPTOR"/>
    <property type="match status" value="1"/>
</dbReference>
<dbReference type="EMBL" id="KB200255">
    <property type="protein sequence ID" value="ESP02428.1"/>
    <property type="molecule type" value="Genomic_DNA"/>
</dbReference>
<organism evidence="7 8">
    <name type="scientific">Lottia gigantea</name>
    <name type="common">Giant owl limpet</name>
    <dbReference type="NCBI Taxonomy" id="225164"/>
    <lineage>
        <taxon>Eukaryota</taxon>
        <taxon>Metazoa</taxon>
        <taxon>Spiralia</taxon>
        <taxon>Lophotrochozoa</taxon>
        <taxon>Mollusca</taxon>
        <taxon>Gastropoda</taxon>
        <taxon>Patellogastropoda</taxon>
        <taxon>Lottioidea</taxon>
        <taxon>Lottiidae</taxon>
        <taxon>Lottia</taxon>
    </lineage>
</organism>
<dbReference type="RefSeq" id="XP_009046916.1">
    <property type="nucleotide sequence ID" value="XM_009048668.1"/>
</dbReference>
<proteinExistence type="predicted"/>
<dbReference type="GO" id="GO:0050909">
    <property type="term" value="P:sensory perception of taste"/>
    <property type="evidence" value="ECO:0007669"/>
    <property type="project" value="InterPro"/>
</dbReference>
<dbReference type="GeneID" id="20242002"/>
<dbReference type="GO" id="GO:0051606">
    <property type="term" value="P:detection of stimulus"/>
    <property type="evidence" value="ECO:0007669"/>
    <property type="project" value="UniProtKB-ARBA"/>
</dbReference>
<dbReference type="GO" id="GO:0038023">
    <property type="term" value="F:signaling receptor activity"/>
    <property type="evidence" value="ECO:0007669"/>
    <property type="project" value="UniProtKB-ARBA"/>
</dbReference>
<dbReference type="CTD" id="20242002"/>
<name>V4AXZ1_LOTGI</name>
<keyword evidence="8" id="KW-1185">Reference proteome</keyword>
<dbReference type="PANTHER" id="PTHR21421:SF29">
    <property type="entry name" value="GUSTATORY RECEPTOR 5A FOR TREHALOSE-RELATED"/>
    <property type="match status" value="1"/>
</dbReference>
<dbReference type="OMA" id="DSANECF"/>
<evidence type="ECO:0000256" key="3">
    <source>
        <dbReference type="ARBA" id="ARBA00022989"/>
    </source>
</evidence>
<evidence type="ECO:0000256" key="4">
    <source>
        <dbReference type="ARBA" id="ARBA00023136"/>
    </source>
</evidence>
<comment type="subcellular location">
    <subcellularLocation>
        <location evidence="1">Membrane</location>
        <topology evidence="1">Multi-pass membrane protein</topology>
    </subcellularLocation>
</comment>
<evidence type="ECO:0000313" key="8">
    <source>
        <dbReference type="Proteomes" id="UP000030746"/>
    </source>
</evidence>
<feature type="transmembrane region" description="Helical" evidence="6">
    <location>
        <begin position="77"/>
        <end position="96"/>
    </location>
</feature>
<feature type="transmembrane region" description="Helical" evidence="6">
    <location>
        <begin position="153"/>
        <end position="172"/>
    </location>
</feature>
<evidence type="ECO:0000256" key="2">
    <source>
        <dbReference type="ARBA" id="ARBA00022692"/>
    </source>
</evidence>
<sequence length="175" mass="19578">MKEFTRLNMEFEKLLSTAVTVGRLEIVRKRYFDICGFVTEIDDAFLPFVSGYIVSGLTTICLDIHALLYGFLSHTEVVAYGGIIGIATFELILILVNGSLIESKSKCCLETSKRFNMNKLNTETMSAFTLFLENMKNTDTGLSFLKLFIVDKTAMLTIAGTLISYIIVVLQMKPT</sequence>
<dbReference type="GO" id="GO:0016020">
    <property type="term" value="C:membrane"/>
    <property type="evidence" value="ECO:0007669"/>
    <property type="project" value="UniProtKB-SubCell"/>
</dbReference>
<reference evidence="7 8" key="1">
    <citation type="journal article" date="2013" name="Nature">
        <title>Insights into bilaterian evolution from three spiralian genomes.</title>
        <authorList>
            <person name="Simakov O."/>
            <person name="Marletaz F."/>
            <person name="Cho S.J."/>
            <person name="Edsinger-Gonzales E."/>
            <person name="Havlak P."/>
            <person name="Hellsten U."/>
            <person name="Kuo D.H."/>
            <person name="Larsson T."/>
            <person name="Lv J."/>
            <person name="Arendt D."/>
            <person name="Savage R."/>
            <person name="Osoegawa K."/>
            <person name="de Jong P."/>
            <person name="Grimwood J."/>
            <person name="Chapman J.A."/>
            <person name="Shapiro H."/>
            <person name="Aerts A."/>
            <person name="Otillar R.P."/>
            <person name="Terry A.Y."/>
            <person name="Boore J.L."/>
            <person name="Grigoriev I.V."/>
            <person name="Lindberg D.R."/>
            <person name="Seaver E.C."/>
            <person name="Weisblat D.A."/>
            <person name="Putnam N.H."/>
            <person name="Rokhsar D.S."/>
        </authorList>
    </citation>
    <scope>NUCLEOTIDE SEQUENCE [LARGE SCALE GENOMIC DNA]</scope>
</reference>
<feature type="transmembrane region" description="Helical" evidence="6">
    <location>
        <begin position="49"/>
        <end position="71"/>
    </location>
</feature>
<dbReference type="Pfam" id="PF08395">
    <property type="entry name" value="7tm_7"/>
    <property type="match status" value="1"/>
</dbReference>
<keyword evidence="2 6" id="KW-0812">Transmembrane</keyword>
<protein>
    <submittedName>
        <fullName evidence="7">Uncharacterized protein</fullName>
    </submittedName>
</protein>
<dbReference type="KEGG" id="lgi:LOTGIDRAFT_172085"/>
<dbReference type="AlphaFoldDB" id="V4AXZ1"/>
<evidence type="ECO:0000256" key="6">
    <source>
        <dbReference type="SAM" id="Phobius"/>
    </source>
</evidence>
<keyword evidence="4 6" id="KW-0472">Membrane</keyword>
<dbReference type="OrthoDB" id="6120369at2759"/>